<dbReference type="Proteomes" id="UP001501447">
    <property type="component" value="Unassembled WGS sequence"/>
</dbReference>
<evidence type="ECO:0000313" key="1">
    <source>
        <dbReference type="EMBL" id="GAA2626391.1"/>
    </source>
</evidence>
<evidence type="ECO:0008006" key="3">
    <source>
        <dbReference type="Google" id="ProtNLM"/>
    </source>
</evidence>
<gene>
    <name evidence="1" type="ORF">GCM10009863_46500</name>
</gene>
<evidence type="ECO:0000313" key="2">
    <source>
        <dbReference type="Proteomes" id="UP001501447"/>
    </source>
</evidence>
<sequence length="64" mass="6812">MERAVNALPEPGEAGEGLDTLVTMLSERGRGLGMLDELAGGTWGFRRVGVASKAAWFAIPLPRE</sequence>
<reference evidence="1 2" key="1">
    <citation type="journal article" date="2019" name="Int. J. Syst. Evol. Microbiol.">
        <title>The Global Catalogue of Microorganisms (GCM) 10K type strain sequencing project: providing services to taxonomists for standard genome sequencing and annotation.</title>
        <authorList>
            <consortium name="The Broad Institute Genomics Platform"/>
            <consortium name="The Broad Institute Genome Sequencing Center for Infectious Disease"/>
            <person name="Wu L."/>
            <person name="Ma J."/>
        </authorList>
    </citation>
    <scope>NUCLEOTIDE SEQUENCE [LARGE SCALE GENOMIC DNA]</scope>
    <source>
        <strain evidence="1 2">JCM 16373</strain>
    </source>
</reference>
<name>A0ABN3QHA9_9ACTN</name>
<protein>
    <recommendedName>
        <fullName evidence="3">ATP-binding protein</fullName>
    </recommendedName>
</protein>
<organism evidence="1 2">
    <name type="scientific">Streptomyces axinellae</name>
    <dbReference type="NCBI Taxonomy" id="552788"/>
    <lineage>
        <taxon>Bacteria</taxon>
        <taxon>Bacillati</taxon>
        <taxon>Actinomycetota</taxon>
        <taxon>Actinomycetes</taxon>
        <taxon>Kitasatosporales</taxon>
        <taxon>Streptomycetaceae</taxon>
        <taxon>Streptomyces</taxon>
    </lineage>
</organism>
<dbReference type="EMBL" id="BAAARJ010000016">
    <property type="protein sequence ID" value="GAA2626391.1"/>
    <property type="molecule type" value="Genomic_DNA"/>
</dbReference>
<keyword evidence="2" id="KW-1185">Reference proteome</keyword>
<proteinExistence type="predicted"/>
<comment type="caution">
    <text evidence="1">The sequence shown here is derived from an EMBL/GenBank/DDBJ whole genome shotgun (WGS) entry which is preliminary data.</text>
</comment>
<accession>A0ABN3QHA9</accession>